<keyword evidence="3 5" id="KW-0378">Hydrolase</keyword>
<keyword evidence="4 5" id="KW-0720">Serine protease</keyword>
<dbReference type="FunFam" id="3.30.750.44:FF:000001">
    <property type="entry name" value="S41 family peptidase"/>
    <property type="match status" value="1"/>
</dbReference>
<feature type="domain" description="PDZ" evidence="8">
    <location>
        <begin position="84"/>
        <end position="152"/>
    </location>
</feature>
<dbReference type="InterPro" id="IPR036034">
    <property type="entry name" value="PDZ_sf"/>
</dbReference>
<dbReference type="SUPFAM" id="SSF52096">
    <property type="entry name" value="ClpP/crotonase"/>
    <property type="match status" value="1"/>
</dbReference>
<dbReference type="InterPro" id="IPR029045">
    <property type="entry name" value="ClpP/crotonase-like_dom_sf"/>
</dbReference>
<dbReference type="RefSeq" id="WP_019100567.1">
    <property type="nucleotide sequence ID" value="NZ_CP031968.1"/>
</dbReference>
<dbReference type="SMART" id="SM00228">
    <property type="entry name" value="PDZ"/>
    <property type="match status" value="1"/>
</dbReference>
<dbReference type="InterPro" id="IPR001478">
    <property type="entry name" value="PDZ"/>
</dbReference>
<dbReference type="PANTHER" id="PTHR32060">
    <property type="entry name" value="TAIL-SPECIFIC PROTEASE"/>
    <property type="match status" value="1"/>
</dbReference>
<feature type="region of interest" description="Disordered" evidence="6">
    <location>
        <begin position="398"/>
        <end position="461"/>
    </location>
</feature>
<proteinExistence type="inferred from homology"/>
<dbReference type="GO" id="GO:0008236">
    <property type="term" value="F:serine-type peptidase activity"/>
    <property type="evidence" value="ECO:0007669"/>
    <property type="project" value="UniProtKB-KW"/>
</dbReference>
<gene>
    <name evidence="9" type="ORF">D1345_16660</name>
</gene>
<reference evidence="9 10" key="1">
    <citation type="submission" date="2018-08" db="EMBL/GenBank/DDBJ databases">
        <title>Complete genome sequence of JP2-74.</title>
        <authorList>
            <person name="Wu L."/>
        </authorList>
    </citation>
    <scope>NUCLEOTIDE SEQUENCE [LARGE SCALE GENOMIC DNA]</scope>
    <source>
        <strain evidence="9 10">JP2-74</strain>
    </source>
</reference>
<accession>A0AAD0W9S6</accession>
<dbReference type="FunFam" id="3.90.226.10:FF:000029">
    <property type="entry name" value="Peptidase, S41 family"/>
    <property type="match status" value="1"/>
</dbReference>
<feature type="compositionally biased region" description="Pro residues" evidence="6">
    <location>
        <begin position="417"/>
        <end position="427"/>
    </location>
</feature>
<evidence type="ECO:0000256" key="3">
    <source>
        <dbReference type="ARBA" id="ARBA00022801"/>
    </source>
</evidence>
<feature type="compositionally biased region" description="Basic and acidic residues" evidence="6">
    <location>
        <begin position="428"/>
        <end position="442"/>
    </location>
</feature>
<evidence type="ECO:0000256" key="4">
    <source>
        <dbReference type="ARBA" id="ARBA00022825"/>
    </source>
</evidence>
<dbReference type="InterPro" id="IPR005151">
    <property type="entry name" value="Tail-specific_protease"/>
</dbReference>
<keyword evidence="10" id="KW-1185">Reference proteome</keyword>
<dbReference type="GO" id="GO:0004175">
    <property type="term" value="F:endopeptidase activity"/>
    <property type="evidence" value="ECO:0007669"/>
    <property type="project" value="TreeGrafter"/>
</dbReference>
<dbReference type="GO" id="GO:0006508">
    <property type="term" value="P:proteolysis"/>
    <property type="evidence" value="ECO:0007669"/>
    <property type="project" value="UniProtKB-KW"/>
</dbReference>
<feature type="chain" id="PRO_5042046739" evidence="7">
    <location>
        <begin position="26"/>
        <end position="475"/>
    </location>
</feature>
<dbReference type="Pfam" id="PF22694">
    <property type="entry name" value="CtpB_N-like"/>
    <property type="match status" value="1"/>
</dbReference>
<evidence type="ECO:0000313" key="9">
    <source>
        <dbReference type="EMBL" id="AXT47712.1"/>
    </source>
</evidence>
<keyword evidence="7" id="KW-0732">Signal</keyword>
<dbReference type="InterPro" id="IPR055210">
    <property type="entry name" value="CtpA/B_N"/>
</dbReference>
<dbReference type="KEGG" id="crz:D1345_16660"/>
<evidence type="ECO:0000313" key="10">
    <source>
        <dbReference type="Proteomes" id="UP000259465"/>
    </source>
</evidence>
<dbReference type="GO" id="GO:0030288">
    <property type="term" value="C:outer membrane-bounded periplasmic space"/>
    <property type="evidence" value="ECO:0007669"/>
    <property type="project" value="TreeGrafter"/>
</dbReference>
<comment type="similarity">
    <text evidence="1 5">Belongs to the peptidase S41A family.</text>
</comment>
<evidence type="ECO:0000259" key="8">
    <source>
        <dbReference type="PROSITE" id="PS50106"/>
    </source>
</evidence>
<dbReference type="InterPro" id="IPR004447">
    <property type="entry name" value="Peptidase_S41A"/>
</dbReference>
<evidence type="ECO:0000256" key="1">
    <source>
        <dbReference type="ARBA" id="ARBA00009179"/>
    </source>
</evidence>
<dbReference type="SMART" id="SM00245">
    <property type="entry name" value="TSPc"/>
    <property type="match status" value="1"/>
</dbReference>
<keyword evidence="2 5" id="KW-0645">Protease</keyword>
<dbReference type="PANTHER" id="PTHR32060:SF30">
    <property type="entry name" value="CARBOXY-TERMINAL PROCESSING PROTEASE CTPA"/>
    <property type="match status" value="1"/>
</dbReference>
<dbReference type="GO" id="GO:0007165">
    <property type="term" value="P:signal transduction"/>
    <property type="evidence" value="ECO:0007669"/>
    <property type="project" value="TreeGrafter"/>
</dbReference>
<dbReference type="NCBIfam" id="TIGR00225">
    <property type="entry name" value="prc"/>
    <property type="match status" value="1"/>
</dbReference>
<evidence type="ECO:0000256" key="2">
    <source>
        <dbReference type="ARBA" id="ARBA00022670"/>
    </source>
</evidence>
<sequence length="475" mass="50607">MKKIAWLVAGAMAGGVLTLSMQAFADKGESPLPLSELRTFAEVFGRIKQDYVDPVEDKKLITAAIKGMLTGLDPHSDYMDPEAFKELKEGTQGEFGGLGIEIGAEDGLVKVVSPIEDTPAQKAGIKSGDLIIKIDDTPVRGLSLTDAVKKMRGKPGTKVTLTIARKTETKPLVFTLARAVIKTKSVKYKLLEPDFGYVRITQFQEHTSEDLAAGVQALYKENKQALKGLVLDLRDDPGGLLNGAVGVSAAFLAKNQLVVYTEGRTPDAKMRLTANLQNYARPNGSDPLARLPVEARNVPLVVLVNGGSASASEIVAGALQDHKRAVLVGTQTFGKGSVQSIMPLGNAGGIKLTTARYFTPNGRSIQAKGIVPDVVVEDGTLTAAEQAIRVREADLENHLANPNGEDKPAPKSNAKPAPAPQPAPAPAKPDDGKDKAKPEEKSQFGPRDPNPKNDNQLSQALNILKVQQILQKKGS</sequence>
<evidence type="ECO:0000256" key="7">
    <source>
        <dbReference type="SAM" id="SignalP"/>
    </source>
</evidence>
<dbReference type="Gene3D" id="2.30.42.10">
    <property type="match status" value="1"/>
</dbReference>
<evidence type="ECO:0000256" key="5">
    <source>
        <dbReference type="RuleBase" id="RU004404"/>
    </source>
</evidence>
<dbReference type="InterPro" id="IPR041489">
    <property type="entry name" value="PDZ_6"/>
</dbReference>
<dbReference type="EMBL" id="CP031968">
    <property type="protein sequence ID" value="AXT47712.1"/>
    <property type="molecule type" value="Genomic_DNA"/>
</dbReference>
<name>A0AAD0W9S6_9NEIS</name>
<dbReference type="SUPFAM" id="SSF50156">
    <property type="entry name" value="PDZ domain-like"/>
    <property type="match status" value="1"/>
</dbReference>
<dbReference type="FunFam" id="2.30.42.10:FF:000063">
    <property type="entry name" value="Peptidase, S41 family"/>
    <property type="match status" value="1"/>
</dbReference>
<dbReference type="AlphaFoldDB" id="A0AAD0W9S6"/>
<feature type="compositionally biased region" description="Polar residues" evidence="6">
    <location>
        <begin position="452"/>
        <end position="461"/>
    </location>
</feature>
<dbReference type="CDD" id="cd07560">
    <property type="entry name" value="Peptidase_S41_CPP"/>
    <property type="match status" value="1"/>
</dbReference>
<dbReference type="CDD" id="cd06782">
    <property type="entry name" value="cpPDZ_CPP-like"/>
    <property type="match status" value="1"/>
</dbReference>
<dbReference type="Gene3D" id="3.90.226.10">
    <property type="entry name" value="2-enoyl-CoA Hydratase, Chain A, domain 1"/>
    <property type="match status" value="1"/>
</dbReference>
<evidence type="ECO:0000256" key="6">
    <source>
        <dbReference type="SAM" id="MobiDB-lite"/>
    </source>
</evidence>
<organism evidence="9 10">
    <name type="scientific">Chromobacterium rhizoryzae</name>
    <dbReference type="NCBI Taxonomy" id="1778675"/>
    <lineage>
        <taxon>Bacteria</taxon>
        <taxon>Pseudomonadati</taxon>
        <taxon>Pseudomonadota</taxon>
        <taxon>Betaproteobacteria</taxon>
        <taxon>Neisseriales</taxon>
        <taxon>Chromobacteriaceae</taxon>
        <taxon>Chromobacterium</taxon>
    </lineage>
</organism>
<dbReference type="GeneID" id="58561160"/>
<dbReference type="Gene3D" id="3.30.750.44">
    <property type="match status" value="1"/>
</dbReference>
<dbReference type="Pfam" id="PF17820">
    <property type="entry name" value="PDZ_6"/>
    <property type="match status" value="1"/>
</dbReference>
<protein>
    <submittedName>
        <fullName evidence="9">S41 family peptidase</fullName>
    </submittedName>
</protein>
<feature type="signal peptide" evidence="7">
    <location>
        <begin position="1"/>
        <end position="25"/>
    </location>
</feature>
<dbReference type="PROSITE" id="PS50106">
    <property type="entry name" value="PDZ"/>
    <property type="match status" value="1"/>
</dbReference>
<dbReference type="Proteomes" id="UP000259465">
    <property type="component" value="Chromosome"/>
</dbReference>
<dbReference type="Pfam" id="PF03572">
    <property type="entry name" value="Peptidase_S41"/>
    <property type="match status" value="1"/>
</dbReference>